<feature type="compositionally biased region" description="Polar residues" evidence="6">
    <location>
        <begin position="112"/>
        <end position="121"/>
    </location>
</feature>
<name>A0ABD1JIJ1_9TELE</name>
<comment type="similarity">
    <text evidence="2">Belongs to the AROS family.</text>
</comment>
<proteinExistence type="inferred from homology"/>
<dbReference type="PANTHER" id="PTHR31454:SF2">
    <property type="entry name" value="ACTIVE REGULATOR OF SIRT1"/>
    <property type="match status" value="1"/>
</dbReference>
<evidence type="ECO:0000256" key="3">
    <source>
        <dbReference type="ARBA" id="ARBA00016855"/>
    </source>
</evidence>
<feature type="compositionally biased region" description="Basic and acidic residues" evidence="6">
    <location>
        <begin position="58"/>
        <end position="71"/>
    </location>
</feature>
<keyword evidence="4" id="KW-0539">Nucleus</keyword>
<dbReference type="EMBL" id="JBHFQA010000015">
    <property type="protein sequence ID" value="KAL2086974.1"/>
    <property type="molecule type" value="Genomic_DNA"/>
</dbReference>
<evidence type="ECO:0000256" key="2">
    <source>
        <dbReference type="ARBA" id="ARBA00007318"/>
    </source>
</evidence>
<dbReference type="PANTHER" id="PTHR31454">
    <property type="entry name" value="ACTIVE REGULATOR OF SIRT1"/>
    <property type="match status" value="1"/>
</dbReference>
<gene>
    <name evidence="7" type="ORF">ACEWY4_018033</name>
</gene>
<evidence type="ECO:0000256" key="1">
    <source>
        <dbReference type="ARBA" id="ARBA00004604"/>
    </source>
</evidence>
<evidence type="ECO:0000256" key="4">
    <source>
        <dbReference type="ARBA" id="ARBA00023242"/>
    </source>
</evidence>
<feature type="region of interest" description="Disordered" evidence="6">
    <location>
        <begin position="112"/>
        <end position="134"/>
    </location>
</feature>
<organism evidence="7 8">
    <name type="scientific">Coilia grayii</name>
    <name type="common">Gray's grenadier anchovy</name>
    <dbReference type="NCBI Taxonomy" id="363190"/>
    <lineage>
        <taxon>Eukaryota</taxon>
        <taxon>Metazoa</taxon>
        <taxon>Chordata</taxon>
        <taxon>Craniata</taxon>
        <taxon>Vertebrata</taxon>
        <taxon>Euteleostomi</taxon>
        <taxon>Actinopterygii</taxon>
        <taxon>Neopterygii</taxon>
        <taxon>Teleostei</taxon>
        <taxon>Clupei</taxon>
        <taxon>Clupeiformes</taxon>
        <taxon>Clupeoidei</taxon>
        <taxon>Engraulidae</taxon>
        <taxon>Coilinae</taxon>
        <taxon>Coilia</taxon>
    </lineage>
</organism>
<protein>
    <recommendedName>
        <fullName evidence="3">Active regulator of SIRT1</fullName>
    </recommendedName>
    <alternativeName>
        <fullName evidence="5">40S ribosomal protein S19-binding protein 1</fullName>
    </alternativeName>
</protein>
<comment type="subcellular location">
    <subcellularLocation>
        <location evidence="1">Nucleus</location>
        <location evidence="1">Nucleolus</location>
    </subcellularLocation>
</comment>
<evidence type="ECO:0000256" key="6">
    <source>
        <dbReference type="SAM" id="MobiDB-lite"/>
    </source>
</evidence>
<sequence length="157" mass="17646">MSASMLRRGLELLSEDLKDVNSGPKHKKRKAGGTVKDLVSSNRHGVSKQLRRLQGRGEATKSKATVKDKRVRSAIDEYRKKQTKSHLSANLQYLLGTGHAAKHSATQKIINQNSGRQSRFQPDQPVARPQEEKPVFTEDEFQEFQKEYFGKIVEGGS</sequence>
<feature type="region of interest" description="Disordered" evidence="6">
    <location>
        <begin position="14"/>
        <end position="71"/>
    </location>
</feature>
<comment type="caution">
    <text evidence="7">The sequence shown here is derived from an EMBL/GenBank/DDBJ whole genome shotgun (WGS) entry which is preliminary data.</text>
</comment>
<evidence type="ECO:0000256" key="5">
    <source>
        <dbReference type="ARBA" id="ARBA00032748"/>
    </source>
</evidence>
<dbReference type="GO" id="GO:0005730">
    <property type="term" value="C:nucleolus"/>
    <property type="evidence" value="ECO:0007669"/>
    <property type="project" value="UniProtKB-SubCell"/>
</dbReference>
<dbReference type="PRINTS" id="PR02029">
    <property type="entry name" value="ACTREGSIRT1"/>
</dbReference>
<accession>A0ABD1JIJ1</accession>
<evidence type="ECO:0000313" key="7">
    <source>
        <dbReference type="EMBL" id="KAL2086974.1"/>
    </source>
</evidence>
<dbReference type="InterPro" id="IPR023262">
    <property type="entry name" value="AROS"/>
</dbReference>
<dbReference type="Pfam" id="PF15684">
    <property type="entry name" value="AROS"/>
    <property type="match status" value="1"/>
</dbReference>
<evidence type="ECO:0000313" key="8">
    <source>
        <dbReference type="Proteomes" id="UP001591681"/>
    </source>
</evidence>
<reference evidence="7 8" key="1">
    <citation type="submission" date="2024-09" db="EMBL/GenBank/DDBJ databases">
        <title>A chromosome-level genome assembly of Gray's grenadier anchovy, Coilia grayii.</title>
        <authorList>
            <person name="Fu Z."/>
        </authorList>
    </citation>
    <scope>NUCLEOTIDE SEQUENCE [LARGE SCALE GENOMIC DNA]</scope>
    <source>
        <strain evidence="7">G4</strain>
        <tissue evidence="7">Muscle</tissue>
    </source>
</reference>
<feature type="compositionally biased region" description="Basic residues" evidence="6">
    <location>
        <begin position="45"/>
        <end position="54"/>
    </location>
</feature>
<keyword evidence="8" id="KW-1185">Reference proteome</keyword>
<dbReference type="Proteomes" id="UP001591681">
    <property type="component" value="Unassembled WGS sequence"/>
</dbReference>
<dbReference type="AlphaFoldDB" id="A0ABD1JIJ1"/>